<dbReference type="EMBL" id="UINC01044314">
    <property type="protein sequence ID" value="SVB49598.1"/>
    <property type="molecule type" value="Genomic_DNA"/>
</dbReference>
<accession>A0A382EFU8</accession>
<dbReference type="CDD" id="cd00311">
    <property type="entry name" value="TIM"/>
    <property type="match status" value="1"/>
</dbReference>
<dbReference type="GO" id="GO:0006094">
    <property type="term" value="P:gluconeogenesis"/>
    <property type="evidence" value="ECO:0007669"/>
    <property type="project" value="TreeGrafter"/>
</dbReference>
<protein>
    <recommendedName>
        <fullName evidence="3">Triosephosphate isomerase</fullName>
    </recommendedName>
</protein>
<dbReference type="GO" id="GO:0006096">
    <property type="term" value="P:glycolytic process"/>
    <property type="evidence" value="ECO:0007669"/>
    <property type="project" value="TreeGrafter"/>
</dbReference>
<dbReference type="PROSITE" id="PS51440">
    <property type="entry name" value="TIM_2"/>
    <property type="match status" value="1"/>
</dbReference>
<dbReference type="PANTHER" id="PTHR21139:SF42">
    <property type="entry name" value="TRIOSEPHOSPHATE ISOMERASE"/>
    <property type="match status" value="1"/>
</dbReference>
<evidence type="ECO:0008006" key="3">
    <source>
        <dbReference type="Google" id="ProtNLM"/>
    </source>
</evidence>
<dbReference type="Pfam" id="PF00121">
    <property type="entry name" value="TIM"/>
    <property type="match status" value="1"/>
</dbReference>
<proteinExistence type="predicted"/>
<dbReference type="AlphaFoldDB" id="A0A382EFU8"/>
<gene>
    <name evidence="2" type="ORF">METZ01_LOCUS202452</name>
</gene>
<dbReference type="GO" id="GO:0004807">
    <property type="term" value="F:triose-phosphate isomerase activity"/>
    <property type="evidence" value="ECO:0007669"/>
    <property type="project" value="InterPro"/>
</dbReference>
<sequence length="98" mass="11126">MNKYFISANWKMNGSKEFTRTFCNSLNVDTDEDVKMIICPADCYLNELDTLAPNNIIRGAQNISFNSDGAYTGEVSASMLKDLNVEYVIIGHSERREY</sequence>
<dbReference type="InterPro" id="IPR013785">
    <property type="entry name" value="Aldolase_TIM"/>
</dbReference>
<dbReference type="Gene3D" id="3.20.20.70">
    <property type="entry name" value="Aldolase class I"/>
    <property type="match status" value="1"/>
</dbReference>
<dbReference type="GO" id="GO:0005829">
    <property type="term" value="C:cytosol"/>
    <property type="evidence" value="ECO:0007669"/>
    <property type="project" value="TreeGrafter"/>
</dbReference>
<dbReference type="GO" id="GO:0046166">
    <property type="term" value="P:glyceraldehyde-3-phosphate biosynthetic process"/>
    <property type="evidence" value="ECO:0007669"/>
    <property type="project" value="TreeGrafter"/>
</dbReference>
<dbReference type="GO" id="GO:0019563">
    <property type="term" value="P:glycerol catabolic process"/>
    <property type="evidence" value="ECO:0007669"/>
    <property type="project" value="TreeGrafter"/>
</dbReference>
<organism evidence="2">
    <name type="scientific">marine metagenome</name>
    <dbReference type="NCBI Taxonomy" id="408172"/>
    <lineage>
        <taxon>unclassified sequences</taxon>
        <taxon>metagenomes</taxon>
        <taxon>ecological metagenomes</taxon>
    </lineage>
</organism>
<name>A0A382EFU8_9ZZZZ</name>
<dbReference type="InterPro" id="IPR035990">
    <property type="entry name" value="TIM_sf"/>
</dbReference>
<dbReference type="SUPFAM" id="SSF51351">
    <property type="entry name" value="Triosephosphate isomerase (TIM)"/>
    <property type="match status" value="1"/>
</dbReference>
<feature type="non-terminal residue" evidence="2">
    <location>
        <position position="98"/>
    </location>
</feature>
<dbReference type="InterPro" id="IPR000652">
    <property type="entry name" value="Triosephosphate_isomerase"/>
</dbReference>
<reference evidence="2" key="1">
    <citation type="submission" date="2018-05" db="EMBL/GenBank/DDBJ databases">
        <authorList>
            <person name="Lanie J.A."/>
            <person name="Ng W.-L."/>
            <person name="Kazmierczak K.M."/>
            <person name="Andrzejewski T.M."/>
            <person name="Davidsen T.M."/>
            <person name="Wayne K.J."/>
            <person name="Tettelin H."/>
            <person name="Glass J.I."/>
            <person name="Rusch D."/>
            <person name="Podicherti R."/>
            <person name="Tsui H.-C.T."/>
            <person name="Winkler M.E."/>
        </authorList>
    </citation>
    <scope>NUCLEOTIDE SEQUENCE</scope>
</reference>
<evidence type="ECO:0000313" key="2">
    <source>
        <dbReference type="EMBL" id="SVB49598.1"/>
    </source>
</evidence>
<keyword evidence="1" id="KW-0413">Isomerase</keyword>
<dbReference type="PANTHER" id="PTHR21139">
    <property type="entry name" value="TRIOSEPHOSPHATE ISOMERASE"/>
    <property type="match status" value="1"/>
</dbReference>
<evidence type="ECO:0000256" key="1">
    <source>
        <dbReference type="ARBA" id="ARBA00023235"/>
    </source>
</evidence>